<keyword evidence="6 9" id="KW-0067">ATP-binding</keyword>
<dbReference type="InterPro" id="IPR036097">
    <property type="entry name" value="HisK_dim/P_sf"/>
</dbReference>
<dbReference type="InterPro" id="IPR036890">
    <property type="entry name" value="HATPase_C_sf"/>
</dbReference>
<dbReference type="InterPro" id="IPR003661">
    <property type="entry name" value="HisK_dim/P_dom"/>
</dbReference>
<evidence type="ECO:0000256" key="3">
    <source>
        <dbReference type="ARBA" id="ARBA00022679"/>
    </source>
</evidence>
<accession>A0A0C1Y456</accession>
<dbReference type="SMART" id="SM00387">
    <property type="entry name" value="HATPase_c"/>
    <property type="match status" value="1"/>
</dbReference>
<dbReference type="PANTHER" id="PTHR43547:SF2">
    <property type="entry name" value="HYBRID SIGNAL TRANSDUCTION HISTIDINE KINASE C"/>
    <property type="match status" value="1"/>
</dbReference>
<reference evidence="10" key="1">
    <citation type="submission" date="2014-11" db="EMBL/GenBank/DDBJ databases">
        <authorList>
            <person name="Malar M.C."/>
            <person name="Sen D."/>
            <person name="Tripathy S."/>
        </authorList>
    </citation>
    <scope>NUCLEOTIDE SEQUENCE</scope>
    <source>
        <strain evidence="10">BDU141951</strain>
    </source>
</reference>
<dbReference type="InterPro" id="IPR023527">
    <property type="entry name" value="Kinase_SasA"/>
</dbReference>
<dbReference type="NCBIfam" id="NF006800">
    <property type="entry name" value="PRK09303.1"/>
    <property type="match status" value="1"/>
</dbReference>
<evidence type="ECO:0000256" key="2">
    <source>
        <dbReference type="ARBA" id="ARBA00022553"/>
    </source>
</evidence>
<protein>
    <recommendedName>
        <fullName evidence="9">Adaptive-response sensory-kinase SasA</fullName>
        <ecNumber evidence="9">2.7.13.3</ecNumber>
    </recommendedName>
    <alternativeName>
        <fullName evidence="9">Sensor histidine kinase SasA</fullName>
    </alternativeName>
</protein>
<comment type="catalytic activity">
    <reaction evidence="1 9">
        <text>ATP + protein L-histidine = ADP + protein N-phospho-L-histidine.</text>
        <dbReference type="EC" id="2.7.13.3"/>
    </reaction>
</comment>
<keyword evidence="2 9" id="KW-0597">Phosphoprotein</keyword>
<evidence type="ECO:0000256" key="1">
    <source>
        <dbReference type="ARBA" id="ARBA00000085"/>
    </source>
</evidence>
<dbReference type="EMBL" id="JTHE02000003">
    <property type="protein sequence ID" value="NEV66673.1"/>
    <property type="molecule type" value="Genomic_DNA"/>
</dbReference>
<dbReference type="CDD" id="cd00075">
    <property type="entry name" value="HATPase"/>
    <property type="match status" value="1"/>
</dbReference>
<keyword evidence="5 9" id="KW-0418">Kinase</keyword>
<dbReference type="InterPro" id="IPR003594">
    <property type="entry name" value="HATPase_dom"/>
</dbReference>
<dbReference type="HAMAP" id="MF_01837">
    <property type="entry name" value="Kinase_SasA"/>
    <property type="match status" value="1"/>
</dbReference>
<evidence type="ECO:0000256" key="4">
    <source>
        <dbReference type="ARBA" id="ARBA00022741"/>
    </source>
</evidence>
<evidence type="ECO:0000256" key="7">
    <source>
        <dbReference type="ARBA" id="ARBA00023012"/>
    </source>
</evidence>
<evidence type="ECO:0000313" key="10">
    <source>
        <dbReference type="EMBL" id="NEV66673.1"/>
    </source>
</evidence>
<keyword evidence="7 9" id="KW-0902">Two-component regulatory system</keyword>
<dbReference type="Pfam" id="PF07689">
    <property type="entry name" value="KaiB"/>
    <property type="match status" value="1"/>
</dbReference>
<comment type="domain">
    <text evidence="9">The N-terminus interacts with KaiC, while the C-terminal histidine kinase domain autophosphorylates and is probably responsible for self-oligomerization. The N-terminal domain stimulates the C-terminus to autophosphorylate.</text>
</comment>
<dbReference type="SUPFAM" id="SSF55874">
    <property type="entry name" value="ATPase domain of HSP90 chaperone/DNA topoisomerase II/histidine kinase"/>
    <property type="match status" value="1"/>
</dbReference>
<dbReference type="PANTHER" id="PTHR43547">
    <property type="entry name" value="TWO-COMPONENT HISTIDINE KINASE"/>
    <property type="match status" value="1"/>
</dbReference>
<dbReference type="PRINTS" id="PR00344">
    <property type="entry name" value="BCTRLSENSOR"/>
</dbReference>
<organism evidence="10">
    <name type="scientific">Lyngbya confervoides BDU141951</name>
    <dbReference type="NCBI Taxonomy" id="1574623"/>
    <lineage>
        <taxon>Bacteria</taxon>
        <taxon>Bacillati</taxon>
        <taxon>Cyanobacteriota</taxon>
        <taxon>Cyanophyceae</taxon>
        <taxon>Oscillatoriophycideae</taxon>
        <taxon>Oscillatoriales</taxon>
        <taxon>Microcoleaceae</taxon>
        <taxon>Lyngbya</taxon>
    </lineage>
</organism>
<evidence type="ECO:0000256" key="6">
    <source>
        <dbReference type="ARBA" id="ARBA00022840"/>
    </source>
</evidence>
<sequence>MNHLTDEFEPDRISIKLLLFIDKRPSSGEHVQQLRKHLKELDYDEAFSLEVVDVSEQPYLVEHFRLIATPSLVKFSPGKQQVISGTNILAQLDQWWPHWRKEAEAQQAAEPVLPSESDGQASVLFDDDLAHSVEIMKLSDELFQLKQEKEDLEAQLQFKNRIVAMLAHDLRNPLTAASIAVETLELGYGNPPENNRQSLSPKLTAQLLRHAKTQIWAMDRMISDILQTAKGASAELQIQPQAVSLERLVMETLASMRNKSEVKSQKIDVDIPQDLPLVYVDAGQIQRVLSNLLDNAIKYTPKEGGLSVSALHRTTQKIQVCIKDTGPGIPAAMQESIFEDRFRLERDEAQDGYGIGLALCRRIIRAHYGQIWAESVPNEGSEFYFTLPVFRAA</sequence>
<dbReference type="FunFam" id="1.10.287.130:FF:000154">
    <property type="entry name" value="Adaptive-response sensory kinase"/>
    <property type="match status" value="1"/>
</dbReference>
<reference evidence="10" key="2">
    <citation type="journal article" date="2015" name="Genome Announc.">
        <title>Draft Genome Sequence of Filamentous Marine Cyanobacterium Lyngbya confervoides Strain BDU141951.</title>
        <authorList>
            <person name="Chandrababunaidu M.M."/>
            <person name="Sen D."/>
            <person name="Tripathy S."/>
        </authorList>
    </citation>
    <scope>NUCLEOTIDE SEQUENCE</scope>
    <source>
        <strain evidence="10">BDU141951</strain>
    </source>
</reference>
<dbReference type="SMART" id="SM00388">
    <property type="entry name" value="HisKA"/>
    <property type="match status" value="1"/>
</dbReference>
<dbReference type="GO" id="GO:0007623">
    <property type="term" value="P:circadian rhythm"/>
    <property type="evidence" value="ECO:0007669"/>
    <property type="project" value="UniProtKB-UniRule"/>
</dbReference>
<evidence type="ECO:0000256" key="8">
    <source>
        <dbReference type="ARBA" id="ARBA00023108"/>
    </source>
</evidence>
<dbReference type="Gene3D" id="1.10.287.130">
    <property type="match status" value="1"/>
</dbReference>
<dbReference type="InterPro" id="IPR011649">
    <property type="entry name" value="KaiB_domain"/>
</dbReference>
<reference evidence="10" key="3">
    <citation type="submission" date="2020-02" db="EMBL/GenBank/DDBJ databases">
        <authorList>
            <person name="Sarangi A.N."/>
            <person name="Ghosh S."/>
            <person name="Mukherjee M."/>
            <person name="Tripathy S."/>
        </authorList>
    </citation>
    <scope>NUCLEOTIDE SEQUENCE</scope>
    <source>
        <strain evidence="10">BDU141951</strain>
    </source>
</reference>
<dbReference type="AlphaFoldDB" id="A0A0C1Y456"/>
<keyword evidence="3 9" id="KW-0808">Transferase</keyword>
<dbReference type="GO" id="GO:0000155">
    <property type="term" value="F:phosphorelay sensor kinase activity"/>
    <property type="evidence" value="ECO:0007669"/>
    <property type="project" value="InterPro"/>
</dbReference>
<dbReference type="Gene3D" id="3.40.30.10">
    <property type="entry name" value="Glutaredoxin"/>
    <property type="match status" value="1"/>
</dbReference>
<dbReference type="EC" id="2.7.13.3" evidence="9"/>
<evidence type="ECO:0000256" key="9">
    <source>
        <dbReference type="HAMAP-Rule" id="MF_01837"/>
    </source>
</evidence>
<gene>
    <name evidence="9" type="primary">sasA</name>
    <name evidence="10" type="ORF">QQ91_006050</name>
</gene>
<dbReference type="InterPro" id="IPR004358">
    <property type="entry name" value="Sig_transdc_His_kin-like_C"/>
</dbReference>
<proteinExistence type="inferred from homology"/>
<dbReference type="PROSITE" id="PS50109">
    <property type="entry name" value="HIS_KIN"/>
    <property type="match status" value="1"/>
</dbReference>
<dbReference type="InterPro" id="IPR036249">
    <property type="entry name" value="Thioredoxin-like_sf"/>
</dbReference>
<dbReference type="CDD" id="cd00082">
    <property type="entry name" value="HisKA"/>
    <property type="match status" value="1"/>
</dbReference>
<evidence type="ECO:0000256" key="5">
    <source>
        <dbReference type="ARBA" id="ARBA00022777"/>
    </source>
</evidence>
<dbReference type="Gene3D" id="3.30.565.10">
    <property type="entry name" value="Histidine kinase-like ATPase, C-terminal domain"/>
    <property type="match status" value="1"/>
</dbReference>
<dbReference type="FunFam" id="3.30.565.10:FF:000006">
    <property type="entry name" value="Sensor histidine kinase WalK"/>
    <property type="match status" value="1"/>
</dbReference>
<dbReference type="SMART" id="SM01248">
    <property type="entry name" value="KaiB"/>
    <property type="match status" value="1"/>
</dbReference>
<dbReference type="Pfam" id="PF00512">
    <property type="entry name" value="HisKA"/>
    <property type="match status" value="1"/>
</dbReference>
<comment type="function">
    <text evidence="9">Member of the two-component regulatory system SasA/RpaA involved in genome-wide circadian gene expression. One of several clock output pathways. Participates in the Kai clock protein complex, the main circadian regulator in cyanobacteria, via its interaction with KaiC. KaiC enhances the autophosphorylation activity of SasA, which then transfers its phosphate group to RpaA to activate it. In addition to its output function, recruits fold-shifted KaiB (KaiB(fs)) to KaiC to cooperatively form the KaiB(6):KaiC(6) complex (independent of SasA kinase activity). Required for robustness of the circadian rhythm of gene expression and is involved in clock output, also required for adaptation to light/dark cycles.</text>
</comment>
<feature type="modified residue" description="Phosphohistidine; by autocatalysis" evidence="9">
    <location>
        <position position="168"/>
    </location>
</feature>
<comment type="caution">
    <text evidence="10">The sequence shown here is derived from an EMBL/GenBank/DDBJ whole genome shotgun (WGS) entry which is preliminary data.</text>
</comment>
<dbReference type="Pfam" id="PF02518">
    <property type="entry name" value="HATPase_c"/>
    <property type="match status" value="1"/>
</dbReference>
<dbReference type="InterPro" id="IPR005467">
    <property type="entry name" value="His_kinase_dom"/>
</dbReference>
<keyword evidence="4 9" id="KW-0547">Nucleotide-binding</keyword>
<dbReference type="SUPFAM" id="SSF52833">
    <property type="entry name" value="Thioredoxin-like"/>
    <property type="match status" value="1"/>
</dbReference>
<dbReference type="SUPFAM" id="SSF47384">
    <property type="entry name" value="Homodimeric domain of signal transducing histidine kinase"/>
    <property type="match status" value="1"/>
</dbReference>
<name>A0A0C1Y456_9CYAN</name>
<keyword evidence="8 9" id="KW-0090">Biological rhythms</keyword>
<dbReference type="CDD" id="cd02978">
    <property type="entry name" value="KaiB_like"/>
    <property type="match status" value="1"/>
</dbReference>
<comment type="subunit">
    <text evidence="9">Homooligomerizes. Interacts with KaiC. Participates in the KaiABC clock complex, whose core is composed of a KaiC homohexamer, 6 KaiB and up to 6 KaiA dimers. SasA and KaiB(fs) compete to bind to KaiC.</text>
</comment>
<dbReference type="GO" id="GO:0005524">
    <property type="term" value="F:ATP binding"/>
    <property type="evidence" value="ECO:0007669"/>
    <property type="project" value="UniProtKB-KW"/>
</dbReference>